<feature type="transmembrane region" description="Helical" evidence="1">
    <location>
        <begin position="319"/>
        <end position="338"/>
    </location>
</feature>
<sequence>MENGRKKNGIFQKFLDFVEWLGNKLPHPVTLFALLAGLTLIASAILSMLEITVEHPAEDQGAVSVNNLLNGEGISYIFSSMTENFINFAPLGVVLMTMLGIGVAERSGLISAALRGFVLAIPNQLITAGLVFAGIMSSLASDAGYVVLPPLGAVLYLALGRHPLAGLAAAFAGVSAGFSANLLLSGTDALLSELTIAAAAVLDPQYAEGMNVAMNYYFIFVSVFLLTLVGWFVSDKIVEPRLGKFDSKNADQEAVDNTDEMNPLEPVEKKGLTWAIISMVVGALLASLLVVLPNSPMRGEEAVGGYMDQIIQSPFMSDGLVPIIAILFFIPGLVYGLITKSIRNDKDVADQMTKTMAAMGMFIVLAFTAGQFVAYFAESNIGLVIGVYGAELLETLNLTGIPLIIGFMLVTAIVNLFIGSASAKWAMMAPIFVPILMQLGYSPELTTMAYRVADSSTNIITPLMTYFAIIIAFAQQYDRNIGIGTLISVMLPYSIFFFVSWAIMLIVWMLFGIPLGPNAPIEYAG</sequence>
<name>A0A558AZH3_9STAP</name>
<dbReference type="PANTHER" id="PTHR30282">
    <property type="entry name" value="P-AMINOBENZOYL GLUTAMATE TRANSPORTER"/>
    <property type="match status" value="1"/>
</dbReference>
<organism evidence="2 3">
    <name type="scientific">Salinicoccus cyprini</name>
    <dbReference type="NCBI Taxonomy" id="2493691"/>
    <lineage>
        <taxon>Bacteria</taxon>
        <taxon>Bacillati</taxon>
        <taxon>Bacillota</taxon>
        <taxon>Bacilli</taxon>
        <taxon>Bacillales</taxon>
        <taxon>Staphylococcaceae</taxon>
        <taxon>Salinicoccus</taxon>
    </lineage>
</organism>
<protein>
    <submittedName>
        <fullName evidence="2">AbgT family transporter</fullName>
    </submittedName>
</protein>
<feature type="transmembrane region" description="Helical" evidence="1">
    <location>
        <begin position="455"/>
        <end position="474"/>
    </location>
</feature>
<dbReference type="Proteomes" id="UP000315103">
    <property type="component" value="Unassembled WGS sequence"/>
</dbReference>
<dbReference type="GO" id="GO:0015558">
    <property type="term" value="F:secondary active p-aminobenzoyl-glutamate transmembrane transporter activity"/>
    <property type="evidence" value="ECO:0007669"/>
    <property type="project" value="InterPro"/>
</dbReference>
<feature type="transmembrane region" description="Helical" evidence="1">
    <location>
        <begin position="116"/>
        <end position="137"/>
    </location>
</feature>
<dbReference type="RefSeq" id="WP_145286743.1">
    <property type="nucleotide sequence ID" value="NZ_VMSJ01000001.1"/>
</dbReference>
<feature type="transmembrane region" description="Helical" evidence="1">
    <location>
        <begin position="164"/>
        <end position="184"/>
    </location>
</feature>
<dbReference type="PANTHER" id="PTHR30282:SF0">
    <property type="entry name" value="P-AMINOBENZOYL-GLUTAMATE TRANSPORT PROTEIN"/>
    <property type="match status" value="1"/>
</dbReference>
<dbReference type="GO" id="GO:1902604">
    <property type="term" value="P:p-aminobenzoyl-glutamate transmembrane transport"/>
    <property type="evidence" value="ECO:0007669"/>
    <property type="project" value="InterPro"/>
</dbReference>
<dbReference type="OrthoDB" id="3314392at2"/>
<proteinExistence type="predicted"/>
<keyword evidence="1" id="KW-1133">Transmembrane helix</keyword>
<keyword evidence="1" id="KW-0812">Transmembrane</keyword>
<comment type="caution">
    <text evidence="2">The sequence shown here is derived from an EMBL/GenBank/DDBJ whole genome shotgun (WGS) entry which is preliminary data.</text>
</comment>
<evidence type="ECO:0000256" key="1">
    <source>
        <dbReference type="SAM" id="Phobius"/>
    </source>
</evidence>
<feature type="transmembrane region" description="Helical" evidence="1">
    <location>
        <begin position="486"/>
        <end position="511"/>
    </location>
</feature>
<dbReference type="AlphaFoldDB" id="A0A558AZH3"/>
<feature type="transmembrane region" description="Helical" evidence="1">
    <location>
        <begin position="397"/>
        <end position="418"/>
    </location>
</feature>
<keyword evidence="1" id="KW-0472">Membrane</keyword>
<dbReference type="Pfam" id="PF03806">
    <property type="entry name" value="ABG_transport"/>
    <property type="match status" value="1"/>
</dbReference>
<feature type="transmembrane region" description="Helical" evidence="1">
    <location>
        <begin position="358"/>
        <end position="377"/>
    </location>
</feature>
<dbReference type="EMBL" id="VMSJ01000001">
    <property type="protein sequence ID" value="TVT29679.1"/>
    <property type="molecule type" value="Genomic_DNA"/>
</dbReference>
<reference evidence="2 3" key="1">
    <citation type="submission" date="2019-07" db="EMBL/GenBank/DDBJ databases">
        <title>Salinicoccus cyprini sp. nov., isolated from gastro-intestinal tract of mirror carp, Cyprinus carpio var. specularis, collected from Gobind Sagar Reservoir, Himachal Pradesh, India.</title>
        <authorList>
            <person name="Talwar C."/>
            <person name="Singh A.K."/>
            <person name="Lal R."/>
            <person name="Negi R.K."/>
        </authorList>
    </citation>
    <scope>NUCLEOTIDE SEQUENCE [LARGE SCALE GENOMIC DNA]</scope>
    <source>
        <strain evidence="2 3">CT19</strain>
    </source>
</reference>
<keyword evidence="3" id="KW-1185">Reference proteome</keyword>
<gene>
    <name evidence="2" type="ORF">FO441_05200</name>
</gene>
<feature type="transmembrane region" description="Helical" evidence="1">
    <location>
        <begin position="271"/>
        <end position="292"/>
    </location>
</feature>
<feature type="transmembrane region" description="Helical" evidence="1">
    <location>
        <begin position="85"/>
        <end position="104"/>
    </location>
</feature>
<feature type="transmembrane region" description="Helical" evidence="1">
    <location>
        <begin position="216"/>
        <end position="234"/>
    </location>
</feature>
<feature type="transmembrane region" description="Helical" evidence="1">
    <location>
        <begin position="425"/>
        <end position="443"/>
    </location>
</feature>
<dbReference type="InterPro" id="IPR004697">
    <property type="entry name" value="AbgT"/>
</dbReference>
<feature type="transmembrane region" description="Helical" evidence="1">
    <location>
        <begin position="29"/>
        <end position="49"/>
    </location>
</feature>
<feature type="transmembrane region" description="Helical" evidence="1">
    <location>
        <begin position="143"/>
        <end position="159"/>
    </location>
</feature>
<evidence type="ECO:0000313" key="3">
    <source>
        <dbReference type="Proteomes" id="UP000315103"/>
    </source>
</evidence>
<accession>A0A558AZH3</accession>
<evidence type="ECO:0000313" key="2">
    <source>
        <dbReference type="EMBL" id="TVT29679.1"/>
    </source>
</evidence>